<dbReference type="AlphaFoldDB" id="A0A1I6ZT50"/>
<dbReference type="STRING" id="305507.SAMN04489724_1449"/>
<gene>
    <name evidence="1" type="ORF">SAMN04489724_1449</name>
</gene>
<protein>
    <submittedName>
        <fullName evidence="1">Uncharacterized protein</fullName>
    </submittedName>
</protein>
<dbReference type="EMBL" id="FPBF01000002">
    <property type="protein sequence ID" value="SFT65787.1"/>
    <property type="molecule type" value="Genomic_DNA"/>
</dbReference>
<proteinExistence type="predicted"/>
<dbReference type="Proteomes" id="UP000199673">
    <property type="component" value="Unassembled WGS sequence"/>
</dbReference>
<sequence length="43" mass="5081">MLKFRNSPFFKGEEGDFSKLAQNIILVRAFMRLIIKVFRFSAN</sequence>
<evidence type="ECO:0000313" key="2">
    <source>
        <dbReference type="Proteomes" id="UP000199673"/>
    </source>
</evidence>
<reference evidence="2" key="1">
    <citation type="submission" date="2016-10" db="EMBL/GenBank/DDBJ databases">
        <authorList>
            <person name="Varghese N."/>
            <person name="Submissions S."/>
        </authorList>
    </citation>
    <scope>NUCLEOTIDE SEQUENCE [LARGE SCALE GENOMIC DNA]</scope>
    <source>
        <strain evidence="2">DSM 23445</strain>
    </source>
</reference>
<name>A0A1I6ZT50_9BACT</name>
<evidence type="ECO:0000313" key="1">
    <source>
        <dbReference type="EMBL" id="SFT65787.1"/>
    </source>
</evidence>
<keyword evidence="2" id="KW-1185">Reference proteome</keyword>
<organism evidence="1 2">
    <name type="scientific">Algoriphagus locisalis</name>
    <dbReference type="NCBI Taxonomy" id="305507"/>
    <lineage>
        <taxon>Bacteria</taxon>
        <taxon>Pseudomonadati</taxon>
        <taxon>Bacteroidota</taxon>
        <taxon>Cytophagia</taxon>
        <taxon>Cytophagales</taxon>
        <taxon>Cyclobacteriaceae</taxon>
        <taxon>Algoriphagus</taxon>
    </lineage>
</organism>
<accession>A0A1I6ZT50</accession>